<dbReference type="RefSeq" id="WP_126697603.1">
    <property type="nucleotide sequence ID" value="NZ_RWKW01000002.1"/>
</dbReference>
<evidence type="ECO:0000259" key="6">
    <source>
        <dbReference type="PROSITE" id="PS51898"/>
    </source>
</evidence>
<dbReference type="GO" id="GO:0015074">
    <property type="term" value="P:DNA integration"/>
    <property type="evidence" value="ECO:0007669"/>
    <property type="project" value="UniProtKB-KW"/>
</dbReference>
<evidence type="ECO:0000256" key="5">
    <source>
        <dbReference type="SAM" id="MobiDB-lite"/>
    </source>
</evidence>
<dbReference type="Proteomes" id="UP000278398">
    <property type="component" value="Unassembled WGS sequence"/>
</dbReference>
<keyword evidence="4" id="KW-0233">DNA recombination</keyword>
<dbReference type="GO" id="GO:0003677">
    <property type="term" value="F:DNA binding"/>
    <property type="evidence" value="ECO:0007669"/>
    <property type="project" value="UniProtKB-KW"/>
</dbReference>
<evidence type="ECO:0000256" key="1">
    <source>
        <dbReference type="ARBA" id="ARBA00008857"/>
    </source>
</evidence>
<keyword evidence="8" id="KW-1185">Reference proteome</keyword>
<dbReference type="Gene3D" id="1.10.443.10">
    <property type="entry name" value="Intergrase catalytic core"/>
    <property type="match status" value="1"/>
</dbReference>
<dbReference type="PROSITE" id="PS51898">
    <property type="entry name" value="TYR_RECOMBINASE"/>
    <property type="match status" value="1"/>
</dbReference>
<dbReference type="InterPro" id="IPR046668">
    <property type="entry name" value="DUF6538"/>
</dbReference>
<dbReference type="Pfam" id="PF20172">
    <property type="entry name" value="DUF6538"/>
    <property type="match status" value="1"/>
</dbReference>
<dbReference type="PANTHER" id="PTHR30349">
    <property type="entry name" value="PHAGE INTEGRASE-RELATED"/>
    <property type="match status" value="1"/>
</dbReference>
<dbReference type="PANTHER" id="PTHR30349:SF41">
    <property type="entry name" value="INTEGRASE_RECOMBINASE PROTEIN MJ0367-RELATED"/>
    <property type="match status" value="1"/>
</dbReference>
<dbReference type="InterPro" id="IPR013762">
    <property type="entry name" value="Integrase-like_cat_sf"/>
</dbReference>
<protein>
    <submittedName>
        <fullName evidence="7">Integrase</fullName>
    </submittedName>
</protein>
<dbReference type="Pfam" id="PF00589">
    <property type="entry name" value="Phage_integrase"/>
    <property type="match status" value="1"/>
</dbReference>
<comment type="caution">
    <text evidence="7">The sequence shown here is derived from an EMBL/GenBank/DDBJ whole genome shotgun (WGS) entry which is preliminary data.</text>
</comment>
<keyword evidence="3" id="KW-0238">DNA-binding</keyword>
<evidence type="ECO:0000313" key="7">
    <source>
        <dbReference type="EMBL" id="RST88329.1"/>
    </source>
</evidence>
<accession>A0A429Z3T0</accession>
<dbReference type="AlphaFoldDB" id="A0A429Z3T0"/>
<keyword evidence="2" id="KW-0229">DNA integration</keyword>
<reference evidence="7 8" key="1">
    <citation type="submission" date="2018-12" db="EMBL/GenBank/DDBJ databases">
        <title>Mesorhizobium carbonis sp. nov., isolated from coal mine water.</title>
        <authorList>
            <person name="Xin W."/>
            <person name="Xu Z."/>
            <person name="Xiang F."/>
            <person name="Zhang J."/>
            <person name="Xi L."/>
            <person name="Liu J."/>
        </authorList>
    </citation>
    <scope>NUCLEOTIDE SEQUENCE [LARGE SCALE GENOMIC DNA]</scope>
    <source>
        <strain evidence="7 8">B2.3</strain>
    </source>
</reference>
<name>A0A429Z3T0_9HYPH</name>
<dbReference type="EMBL" id="RWKW01000002">
    <property type="protein sequence ID" value="RST88329.1"/>
    <property type="molecule type" value="Genomic_DNA"/>
</dbReference>
<sequence>MPAPRAADRRFLERHGSKWRVVVGVPRDLQEMIGKTKLKHVLPTDSLAIANQLKWKVVQSFHAEIDRHRSPQDMTVEALSFARLRRRVQEAGEDAAVIDVEIVKRAETYAGRPVGTDDSGRPIYDPAKQVVAEQFAGVAFGERTPLDTHRKTYIDQLDVKVRTLADDERAFGYLMQWCKKEGVPAFLETFGKREAVRFADDFRANAGNRSPVTLNKYILRLSMYWQWLESRGDVDLDVWKGRTYRVPRQLAEEKERPFTEPEMVKLLSGPATQHMHDLMRIAALTGARIEAIVSLRVKDCQNGTFTFKPQKREPGARDCPIHSALVKVVERRTAGKAPDDDLFPEWPPVRKEGSKRERSFKASNHFTDYRREVGVDDRQAGKRRSLVNFHSFRRWFITKAEQAGQPESTIQTVVGQKRASIAFGVYSAGPSLEQLTACVEAVRLPSAT</sequence>
<dbReference type="GO" id="GO:0006310">
    <property type="term" value="P:DNA recombination"/>
    <property type="evidence" value="ECO:0007669"/>
    <property type="project" value="UniProtKB-KW"/>
</dbReference>
<dbReference type="OrthoDB" id="7222937at2"/>
<dbReference type="SUPFAM" id="SSF56349">
    <property type="entry name" value="DNA breaking-rejoining enzymes"/>
    <property type="match status" value="1"/>
</dbReference>
<comment type="similarity">
    <text evidence="1">Belongs to the 'phage' integrase family.</text>
</comment>
<feature type="domain" description="Tyr recombinase" evidence="6">
    <location>
        <begin position="253"/>
        <end position="440"/>
    </location>
</feature>
<gene>
    <name evidence="7" type="ORF">EJC49_01115</name>
</gene>
<feature type="compositionally biased region" description="Basic and acidic residues" evidence="5">
    <location>
        <begin position="348"/>
        <end position="358"/>
    </location>
</feature>
<evidence type="ECO:0000256" key="2">
    <source>
        <dbReference type="ARBA" id="ARBA00022908"/>
    </source>
</evidence>
<proteinExistence type="inferred from homology"/>
<dbReference type="InterPro" id="IPR002104">
    <property type="entry name" value="Integrase_catalytic"/>
</dbReference>
<evidence type="ECO:0000256" key="4">
    <source>
        <dbReference type="ARBA" id="ARBA00023172"/>
    </source>
</evidence>
<dbReference type="InterPro" id="IPR050090">
    <property type="entry name" value="Tyrosine_recombinase_XerCD"/>
</dbReference>
<dbReference type="InterPro" id="IPR011010">
    <property type="entry name" value="DNA_brk_join_enz"/>
</dbReference>
<evidence type="ECO:0000313" key="8">
    <source>
        <dbReference type="Proteomes" id="UP000278398"/>
    </source>
</evidence>
<feature type="region of interest" description="Disordered" evidence="5">
    <location>
        <begin position="339"/>
        <end position="358"/>
    </location>
</feature>
<organism evidence="7 8">
    <name type="scientific">Aquibium carbonis</name>
    <dbReference type="NCBI Taxonomy" id="2495581"/>
    <lineage>
        <taxon>Bacteria</taxon>
        <taxon>Pseudomonadati</taxon>
        <taxon>Pseudomonadota</taxon>
        <taxon>Alphaproteobacteria</taxon>
        <taxon>Hyphomicrobiales</taxon>
        <taxon>Phyllobacteriaceae</taxon>
        <taxon>Aquibium</taxon>
    </lineage>
</organism>
<evidence type="ECO:0000256" key="3">
    <source>
        <dbReference type="ARBA" id="ARBA00023125"/>
    </source>
</evidence>